<protein>
    <submittedName>
        <fullName evidence="1">Uncharacterized protein</fullName>
    </submittedName>
</protein>
<keyword evidence="2" id="KW-1185">Reference proteome</keyword>
<dbReference type="AlphaFoldDB" id="A0A6G1I7I9"/>
<proteinExistence type="predicted"/>
<dbReference type="EMBL" id="ML996689">
    <property type="protein sequence ID" value="KAF2403955.1"/>
    <property type="molecule type" value="Genomic_DNA"/>
</dbReference>
<evidence type="ECO:0000313" key="1">
    <source>
        <dbReference type="EMBL" id="KAF2403955.1"/>
    </source>
</evidence>
<name>A0A6G1I7I9_9PEZI</name>
<reference evidence="1" key="1">
    <citation type="journal article" date="2020" name="Stud. Mycol.">
        <title>101 Dothideomycetes genomes: a test case for predicting lifestyles and emergence of pathogens.</title>
        <authorList>
            <person name="Haridas S."/>
            <person name="Albert R."/>
            <person name="Binder M."/>
            <person name="Bloem J."/>
            <person name="Labutti K."/>
            <person name="Salamov A."/>
            <person name="Andreopoulos B."/>
            <person name="Baker S."/>
            <person name="Barry K."/>
            <person name="Bills G."/>
            <person name="Bluhm B."/>
            <person name="Cannon C."/>
            <person name="Castanera R."/>
            <person name="Culley D."/>
            <person name="Daum C."/>
            <person name="Ezra D."/>
            <person name="Gonzalez J."/>
            <person name="Henrissat B."/>
            <person name="Kuo A."/>
            <person name="Liang C."/>
            <person name="Lipzen A."/>
            <person name="Lutzoni F."/>
            <person name="Magnuson J."/>
            <person name="Mondo S."/>
            <person name="Nolan M."/>
            <person name="Ohm R."/>
            <person name="Pangilinan J."/>
            <person name="Park H.-J."/>
            <person name="Ramirez L."/>
            <person name="Alfaro M."/>
            <person name="Sun H."/>
            <person name="Tritt A."/>
            <person name="Yoshinaga Y."/>
            <person name="Zwiers L.-H."/>
            <person name="Turgeon B."/>
            <person name="Goodwin S."/>
            <person name="Spatafora J."/>
            <person name="Crous P."/>
            <person name="Grigoriev I."/>
        </authorList>
    </citation>
    <scope>NUCLEOTIDE SEQUENCE</scope>
    <source>
        <strain evidence="1">CBS 262.69</strain>
    </source>
</reference>
<evidence type="ECO:0000313" key="2">
    <source>
        <dbReference type="Proteomes" id="UP000799640"/>
    </source>
</evidence>
<sequence>MGLRSATGEPTFCICSARQKRRFVPGMRPERLYGQLYIHRPLQLSRARPWEHGWRELQPAGTPTSYRRQNQSTRLMTIPLHNCSGTPYSFSTCPGRNRPLALKRRSRGIRSRRINSRWISSRRTRSRRIRTRHQIPMPSKLIAASSVGRGQTVVMLLVGKPKSKSGNEETVGVYGC</sequence>
<dbReference type="Proteomes" id="UP000799640">
    <property type="component" value="Unassembled WGS sequence"/>
</dbReference>
<organism evidence="1 2">
    <name type="scientific">Trichodelitschia bisporula</name>
    <dbReference type="NCBI Taxonomy" id="703511"/>
    <lineage>
        <taxon>Eukaryota</taxon>
        <taxon>Fungi</taxon>
        <taxon>Dikarya</taxon>
        <taxon>Ascomycota</taxon>
        <taxon>Pezizomycotina</taxon>
        <taxon>Dothideomycetes</taxon>
        <taxon>Dothideomycetes incertae sedis</taxon>
        <taxon>Phaeotrichales</taxon>
        <taxon>Phaeotrichaceae</taxon>
        <taxon>Trichodelitschia</taxon>
    </lineage>
</organism>
<accession>A0A6G1I7I9</accession>
<gene>
    <name evidence="1" type="ORF">EJ06DRAFT_579866</name>
</gene>